<comment type="caution">
    <text evidence="2">The sequence shown here is derived from an EMBL/GenBank/DDBJ whole genome shotgun (WGS) entry which is preliminary data.</text>
</comment>
<dbReference type="AlphaFoldDB" id="A0A9W4GT94"/>
<reference evidence="2" key="1">
    <citation type="submission" date="2021-05" db="EMBL/GenBank/DDBJ databases">
        <authorList>
            <person name="Arsene-Ploetze F."/>
        </authorList>
    </citation>
    <scope>NUCLEOTIDE SEQUENCE</scope>
    <source>
        <strain evidence="2">DSM 42138</strain>
    </source>
</reference>
<accession>A0A9W4GT94</accession>
<evidence type="ECO:0000256" key="1">
    <source>
        <dbReference type="SAM" id="SignalP"/>
    </source>
</evidence>
<evidence type="ECO:0008006" key="4">
    <source>
        <dbReference type="Google" id="ProtNLM"/>
    </source>
</evidence>
<dbReference type="EMBL" id="CAJSLV010000069">
    <property type="protein sequence ID" value="CAG6396067.1"/>
    <property type="molecule type" value="Genomic_DNA"/>
</dbReference>
<protein>
    <recommendedName>
        <fullName evidence="4">Secreted protein</fullName>
    </recommendedName>
</protein>
<organism evidence="2 3">
    <name type="scientific">Actinacidiphila cocklensis</name>
    <dbReference type="NCBI Taxonomy" id="887465"/>
    <lineage>
        <taxon>Bacteria</taxon>
        <taxon>Bacillati</taxon>
        <taxon>Actinomycetota</taxon>
        <taxon>Actinomycetes</taxon>
        <taxon>Kitasatosporales</taxon>
        <taxon>Streptomycetaceae</taxon>
        <taxon>Actinacidiphila</taxon>
    </lineage>
</organism>
<dbReference type="Proteomes" id="UP001152519">
    <property type="component" value="Unassembled WGS sequence"/>
</dbReference>
<evidence type="ECO:0000313" key="2">
    <source>
        <dbReference type="EMBL" id="CAG6396067.1"/>
    </source>
</evidence>
<keyword evidence="3" id="KW-1185">Reference proteome</keyword>
<proteinExistence type="predicted"/>
<gene>
    <name evidence="2" type="ORF">SCOCK_390068</name>
</gene>
<feature type="chain" id="PRO_5040739507" description="Secreted protein" evidence="1">
    <location>
        <begin position="24"/>
        <end position="88"/>
    </location>
</feature>
<sequence>MYCFRPRKIMSSTLPPCTSLVLAGSSGFCGSPQEARTMPPPLPPVELLLPPLSLLLPQAAAVRATAVTPTANFTRVAPRIACLLMGHK</sequence>
<name>A0A9W4GT94_9ACTN</name>
<feature type="signal peptide" evidence="1">
    <location>
        <begin position="1"/>
        <end position="23"/>
    </location>
</feature>
<keyword evidence="1" id="KW-0732">Signal</keyword>
<evidence type="ECO:0000313" key="3">
    <source>
        <dbReference type="Proteomes" id="UP001152519"/>
    </source>
</evidence>